<reference evidence="1 2" key="1">
    <citation type="submission" date="2020-08" db="EMBL/GenBank/DDBJ databases">
        <authorList>
            <person name="Koutsovoulos G."/>
            <person name="Danchin GJ E."/>
        </authorList>
    </citation>
    <scope>NUCLEOTIDE SEQUENCE [LARGE SCALE GENOMIC DNA]</scope>
</reference>
<comment type="caution">
    <text evidence="1">The sequence shown here is derived from an EMBL/GenBank/DDBJ whole genome shotgun (WGS) entry which is preliminary data.</text>
</comment>
<sequence length="61" mass="7108">MKENERAYMGKIIKMDYIDNYEIKTLAGLFHLSLSPLFISLQSSLPSDFLHRDGMDRFNPV</sequence>
<dbReference type="Proteomes" id="UP000580250">
    <property type="component" value="Unassembled WGS sequence"/>
</dbReference>
<gene>
    <name evidence="1" type="ORF">MENT_LOCUS39099</name>
</gene>
<evidence type="ECO:0000313" key="1">
    <source>
        <dbReference type="EMBL" id="CAD2186591.1"/>
    </source>
</evidence>
<proteinExistence type="predicted"/>
<protein>
    <submittedName>
        <fullName evidence="1">Uncharacterized protein</fullName>
    </submittedName>
</protein>
<accession>A0A6V7WHW0</accession>
<organism evidence="1 2">
    <name type="scientific">Meloidogyne enterolobii</name>
    <name type="common">Root-knot nematode worm</name>
    <name type="synonym">Meloidogyne mayaguensis</name>
    <dbReference type="NCBI Taxonomy" id="390850"/>
    <lineage>
        <taxon>Eukaryota</taxon>
        <taxon>Metazoa</taxon>
        <taxon>Ecdysozoa</taxon>
        <taxon>Nematoda</taxon>
        <taxon>Chromadorea</taxon>
        <taxon>Rhabditida</taxon>
        <taxon>Tylenchina</taxon>
        <taxon>Tylenchomorpha</taxon>
        <taxon>Tylenchoidea</taxon>
        <taxon>Meloidogynidae</taxon>
        <taxon>Meloidogyninae</taxon>
        <taxon>Meloidogyne</taxon>
    </lineage>
</organism>
<dbReference type="EMBL" id="CAJEWN010000595">
    <property type="protein sequence ID" value="CAD2186591.1"/>
    <property type="molecule type" value="Genomic_DNA"/>
</dbReference>
<name>A0A6V7WHW0_MELEN</name>
<dbReference type="AlphaFoldDB" id="A0A6V7WHW0"/>
<evidence type="ECO:0000313" key="2">
    <source>
        <dbReference type="Proteomes" id="UP000580250"/>
    </source>
</evidence>